<name>A0ABR9IK57_RHIVS</name>
<dbReference type="Pfam" id="PF00724">
    <property type="entry name" value="Oxidored_FMN"/>
    <property type="match status" value="1"/>
</dbReference>
<dbReference type="Proteomes" id="UP000620262">
    <property type="component" value="Unassembled WGS sequence"/>
</dbReference>
<keyword evidence="1" id="KW-0285">Flavoprotein</keyword>
<evidence type="ECO:0000256" key="1">
    <source>
        <dbReference type="ARBA" id="ARBA00022630"/>
    </source>
</evidence>
<dbReference type="InterPro" id="IPR001155">
    <property type="entry name" value="OxRdtase_FMN_N"/>
</dbReference>
<reference evidence="4 5" key="1">
    <citation type="submission" date="2020-10" db="EMBL/GenBank/DDBJ databases">
        <title>Sequencing the genomes of 1000 actinobacteria strains.</title>
        <authorList>
            <person name="Klenk H.-P."/>
        </authorList>
    </citation>
    <scope>NUCLEOTIDE SEQUENCE [LARGE SCALE GENOMIC DNA]</scope>
    <source>
        <strain evidence="4 5">DSM 7307</strain>
    </source>
</reference>
<evidence type="ECO:0000313" key="5">
    <source>
        <dbReference type="Proteomes" id="UP000620262"/>
    </source>
</evidence>
<accession>A0ABR9IK57</accession>
<feature type="domain" description="NADH:flavin oxidoreductase/NADH oxidase N-terminal" evidence="3">
    <location>
        <begin position="11"/>
        <end position="334"/>
    </location>
</feature>
<keyword evidence="5" id="KW-1185">Reference proteome</keyword>
<gene>
    <name evidence="4" type="ORF">H4W29_000740</name>
</gene>
<dbReference type="Gene3D" id="3.20.20.70">
    <property type="entry name" value="Aldolase class I"/>
    <property type="match status" value="1"/>
</dbReference>
<keyword evidence="2" id="KW-0560">Oxidoreductase</keyword>
<comment type="caution">
    <text evidence="4">The sequence shown here is derived from an EMBL/GenBank/DDBJ whole genome shotgun (WGS) entry which is preliminary data.</text>
</comment>
<protein>
    <submittedName>
        <fullName evidence="4">2,4-dienoyl-CoA reductase-like NADH-dependent reductase (Old Yellow Enzyme family)</fullName>
    </submittedName>
</protein>
<dbReference type="SUPFAM" id="SSF51395">
    <property type="entry name" value="FMN-linked oxidoreductases"/>
    <property type="match status" value="1"/>
</dbReference>
<dbReference type="RefSeq" id="WP_192727718.1">
    <property type="nucleotide sequence ID" value="NZ_BAAAVL010000001.1"/>
</dbReference>
<dbReference type="InterPro" id="IPR051799">
    <property type="entry name" value="NADH_flavin_oxidoreductase"/>
</dbReference>
<dbReference type="PANTHER" id="PTHR43656">
    <property type="entry name" value="BINDING OXIDOREDUCTASE, PUTATIVE (AFU_ORTHOLOGUE AFUA_2G08260)-RELATED"/>
    <property type="match status" value="1"/>
</dbReference>
<organism evidence="4 5">
    <name type="scientific">Rhizobium viscosum</name>
    <name type="common">Arthrobacter viscosus</name>
    <dbReference type="NCBI Taxonomy" id="1673"/>
    <lineage>
        <taxon>Bacteria</taxon>
        <taxon>Pseudomonadati</taxon>
        <taxon>Pseudomonadota</taxon>
        <taxon>Alphaproteobacteria</taxon>
        <taxon>Hyphomicrobiales</taxon>
        <taxon>Rhizobiaceae</taxon>
        <taxon>Rhizobium/Agrobacterium group</taxon>
        <taxon>Rhizobium</taxon>
    </lineage>
</organism>
<proteinExistence type="predicted"/>
<dbReference type="CDD" id="cd04733">
    <property type="entry name" value="OYE_like_2_FMN"/>
    <property type="match status" value="1"/>
</dbReference>
<sequence>MKALKQSRGPLFVPLQLPCGLTLGSRIAKSAMSDSLGDGTGHPTAAQMRLYQRWAEGGLAVSIIGEVQLTSGYAENPGNLVLNEASDLERFKKLALHGSENGTGLWLQLGHAGALAYAPTSIPKGPSAFDLQGLRCAEITSEELRQLPSQFATTARLAQQAGFGGVQIHAAHGFLLSQFLSPLFNRRRDDYGGEIANRMRILLEAVEATRLAVGPTFPIAVKLNSTDELVGGFDEDDALQVVAALDRTSIDLIDISGGTYFPGAKSASDRAGRGPYFLEFAKRARAVTAKPLMLTGGFKTRGQAEDAVACGAVDIVGLARALALEPSLPNLWKEDQKSEPSFPRFPNAPEGGVTAWYTMRLAEIGVDNDPTGSGDLEQAVRDYAERDKHRTKVWLAHFAKEAVGSV</sequence>
<evidence type="ECO:0000259" key="3">
    <source>
        <dbReference type="Pfam" id="PF00724"/>
    </source>
</evidence>
<evidence type="ECO:0000256" key="2">
    <source>
        <dbReference type="ARBA" id="ARBA00023002"/>
    </source>
</evidence>
<dbReference type="PANTHER" id="PTHR43656:SF2">
    <property type="entry name" value="BINDING OXIDOREDUCTASE, PUTATIVE (AFU_ORTHOLOGUE AFUA_2G08260)-RELATED"/>
    <property type="match status" value="1"/>
</dbReference>
<evidence type="ECO:0000313" key="4">
    <source>
        <dbReference type="EMBL" id="MBE1503559.1"/>
    </source>
</evidence>
<dbReference type="EMBL" id="JADBEC010000001">
    <property type="protein sequence ID" value="MBE1503559.1"/>
    <property type="molecule type" value="Genomic_DNA"/>
</dbReference>
<dbReference type="InterPro" id="IPR013785">
    <property type="entry name" value="Aldolase_TIM"/>
</dbReference>